<dbReference type="InterPro" id="IPR015161">
    <property type="entry name" value="Sklp_toxin_b/g_crystallin"/>
</dbReference>
<accession>A0ABP7TTL5</accession>
<evidence type="ECO:0000256" key="1">
    <source>
        <dbReference type="SAM" id="SignalP"/>
    </source>
</evidence>
<comment type="caution">
    <text evidence="3">The sequence shown here is derived from an EMBL/GenBank/DDBJ whole genome shotgun (WGS) entry which is preliminary data.</text>
</comment>
<gene>
    <name evidence="3" type="ORF">GCM10022232_91300</name>
</gene>
<protein>
    <recommendedName>
        <fullName evidence="2">Streptomyces killer toxin-like beta/gamma crystallin domain-containing protein</fullName>
    </recommendedName>
</protein>
<organism evidence="3 4">
    <name type="scientific">Streptomyces plumbiresistens</name>
    <dbReference type="NCBI Taxonomy" id="511811"/>
    <lineage>
        <taxon>Bacteria</taxon>
        <taxon>Bacillati</taxon>
        <taxon>Actinomycetota</taxon>
        <taxon>Actinomycetes</taxon>
        <taxon>Kitasatosporales</taxon>
        <taxon>Streptomycetaceae</taxon>
        <taxon>Streptomyces</taxon>
    </lineage>
</organism>
<evidence type="ECO:0000259" key="2">
    <source>
        <dbReference type="Pfam" id="PF09076"/>
    </source>
</evidence>
<feature type="signal peptide" evidence="1">
    <location>
        <begin position="1"/>
        <end position="24"/>
    </location>
</feature>
<dbReference type="Gene3D" id="2.60.20.30">
    <property type="match status" value="1"/>
</dbReference>
<dbReference type="Proteomes" id="UP001500456">
    <property type="component" value="Unassembled WGS sequence"/>
</dbReference>
<dbReference type="EMBL" id="BAAAZX010000052">
    <property type="protein sequence ID" value="GAA4031099.1"/>
    <property type="molecule type" value="Genomic_DNA"/>
</dbReference>
<dbReference type="Pfam" id="PF09076">
    <property type="entry name" value="Crystall_2"/>
    <property type="match status" value="1"/>
</dbReference>
<sequence length="120" mass="13024">MVRGAGVAAVALLTTVATALPAHALNRTDCGHSTDFFEVHSAQAPGGVICFANAGEMNVAIYQVSHISTGNNVVRFRYKARPDTPVKEVGVGRWSSYSPHNYDPDVVYINVDKVEWIKIH</sequence>
<proteinExistence type="predicted"/>
<name>A0ABP7TTL5_9ACTN</name>
<keyword evidence="4" id="KW-1185">Reference proteome</keyword>
<feature type="chain" id="PRO_5045510003" description="Streptomyces killer toxin-like beta/gamma crystallin domain-containing protein" evidence="1">
    <location>
        <begin position="25"/>
        <end position="120"/>
    </location>
</feature>
<evidence type="ECO:0000313" key="3">
    <source>
        <dbReference type="EMBL" id="GAA4031099.1"/>
    </source>
</evidence>
<dbReference type="SUPFAM" id="SSF49695">
    <property type="entry name" value="gamma-Crystallin-like"/>
    <property type="match status" value="1"/>
</dbReference>
<reference evidence="4" key="1">
    <citation type="journal article" date="2019" name="Int. J. Syst. Evol. Microbiol.">
        <title>The Global Catalogue of Microorganisms (GCM) 10K type strain sequencing project: providing services to taxonomists for standard genome sequencing and annotation.</title>
        <authorList>
            <consortium name="The Broad Institute Genomics Platform"/>
            <consortium name="The Broad Institute Genome Sequencing Center for Infectious Disease"/>
            <person name="Wu L."/>
            <person name="Ma J."/>
        </authorList>
    </citation>
    <scope>NUCLEOTIDE SEQUENCE [LARGE SCALE GENOMIC DNA]</scope>
    <source>
        <strain evidence="4">JCM 16924</strain>
    </source>
</reference>
<dbReference type="InterPro" id="IPR015791">
    <property type="entry name" value="Antimic/Inh_G_crystallin-like"/>
</dbReference>
<keyword evidence="1" id="KW-0732">Signal</keyword>
<dbReference type="InterPro" id="IPR011024">
    <property type="entry name" value="G_crystallin-like"/>
</dbReference>
<evidence type="ECO:0000313" key="4">
    <source>
        <dbReference type="Proteomes" id="UP001500456"/>
    </source>
</evidence>
<feature type="domain" description="Streptomyces killer toxin-like beta/gamma crystallin" evidence="2">
    <location>
        <begin position="48"/>
        <end position="81"/>
    </location>
</feature>